<dbReference type="AlphaFoldDB" id="A0ABD0RU41"/>
<dbReference type="Gene3D" id="2.60.40.10">
    <property type="entry name" value="Immunoglobulins"/>
    <property type="match status" value="1"/>
</dbReference>
<evidence type="ECO:0000313" key="4">
    <source>
        <dbReference type="EMBL" id="KAL0202052.1"/>
    </source>
</evidence>
<name>A0ABD0RU41_CIRMR</name>
<reference evidence="4 5" key="1">
    <citation type="submission" date="2024-05" db="EMBL/GenBank/DDBJ databases">
        <title>Genome sequencing and assembly of Indian major carp, Cirrhinus mrigala (Hamilton, 1822).</title>
        <authorList>
            <person name="Mohindra V."/>
            <person name="Chowdhury L.M."/>
            <person name="Lal K."/>
            <person name="Jena J.K."/>
        </authorList>
    </citation>
    <scope>NUCLEOTIDE SEQUENCE [LARGE SCALE GENOMIC DNA]</scope>
    <source>
        <strain evidence="4">CM1030</strain>
        <tissue evidence="4">Blood</tissue>
    </source>
</reference>
<accession>A0ABD0RU41</accession>
<evidence type="ECO:0000313" key="5">
    <source>
        <dbReference type="Proteomes" id="UP001529510"/>
    </source>
</evidence>
<comment type="caution">
    <text evidence="4">The sequence shown here is derived from an EMBL/GenBank/DDBJ whole genome shotgun (WGS) entry which is preliminary data.</text>
</comment>
<evidence type="ECO:0000256" key="3">
    <source>
        <dbReference type="ARBA" id="ARBA00023136"/>
    </source>
</evidence>
<dbReference type="EMBL" id="JAMKFB020000001">
    <property type="protein sequence ID" value="KAL0202052.1"/>
    <property type="molecule type" value="Genomic_DNA"/>
</dbReference>
<evidence type="ECO:0000256" key="1">
    <source>
        <dbReference type="ARBA" id="ARBA00004370"/>
    </source>
</evidence>
<dbReference type="PANTHER" id="PTHR11860:SF118">
    <property type="entry name" value="CMRF35-LIKE MOLECULE 3-RELATED"/>
    <property type="match status" value="1"/>
</dbReference>
<proteinExistence type="predicted"/>
<gene>
    <name evidence="4" type="ORF">M9458_000070</name>
</gene>
<feature type="non-terminal residue" evidence="4">
    <location>
        <position position="104"/>
    </location>
</feature>
<dbReference type="GO" id="GO:0016020">
    <property type="term" value="C:membrane"/>
    <property type="evidence" value="ECO:0007669"/>
    <property type="project" value="UniProtKB-SubCell"/>
</dbReference>
<dbReference type="InterPro" id="IPR013783">
    <property type="entry name" value="Ig-like_fold"/>
</dbReference>
<keyword evidence="3" id="KW-0472">Membrane</keyword>
<comment type="subcellular location">
    <subcellularLocation>
        <location evidence="1">Membrane</location>
    </subcellularLocation>
</comment>
<keyword evidence="2" id="KW-0812">Transmembrane</keyword>
<organism evidence="4 5">
    <name type="scientific">Cirrhinus mrigala</name>
    <name type="common">Mrigala</name>
    <dbReference type="NCBI Taxonomy" id="683832"/>
    <lineage>
        <taxon>Eukaryota</taxon>
        <taxon>Metazoa</taxon>
        <taxon>Chordata</taxon>
        <taxon>Craniata</taxon>
        <taxon>Vertebrata</taxon>
        <taxon>Euteleostomi</taxon>
        <taxon>Actinopterygii</taxon>
        <taxon>Neopterygii</taxon>
        <taxon>Teleostei</taxon>
        <taxon>Ostariophysi</taxon>
        <taxon>Cypriniformes</taxon>
        <taxon>Cyprinidae</taxon>
        <taxon>Labeoninae</taxon>
        <taxon>Labeonini</taxon>
        <taxon>Cirrhinus</taxon>
    </lineage>
</organism>
<sequence>CAKIGYEGKYITFQAIYPPDYEKNTKYFGRTHDFFSFEKLVETSHPNRWAKQGRFVLFDNTSAHFLTATISGLVAEDSGSYSFGVDIKLLPDLIADEIQLTVIT</sequence>
<feature type="non-terminal residue" evidence="4">
    <location>
        <position position="1"/>
    </location>
</feature>
<dbReference type="InterPro" id="IPR050671">
    <property type="entry name" value="CD300_family_receptors"/>
</dbReference>
<keyword evidence="5" id="KW-1185">Reference proteome</keyword>
<dbReference type="Proteomes" id="UP001529510">
    <property type="component" value="Unassembled WGS sequence"/>
</dbReference>
<dbReference type="SUPFAM" id="SSF48726">
    <property type="entry name" value="Immunoglobulin"/>
    <property type="match status" value="1"/>
</dbReference>
<protein>
    <submittedName>
        <fullName evidence="4">Uncharacterized protein</fullName>
    </submittedName>
</protein>
<evidence type="ECO:0000256" key="2">
    <source>
        <dbReference type="ARBA" id="ARBA00022692"/>
    </source>
</evidence>
<dbReference type="PANTHER" id="PTHR11860">
    <property type="entry name" value="POLYMERIC-IMMUNOGLOBULIN RECEPTOR"/>
    <property type="match status" value="1"/>
</dbReference>
<dbReference type="InterPro" id="IPR036179">
    <property type="entry name" value="Ig-like_dom_sf"/>
</dbReference>